<dbReference type="Gene3D" id="3.40.50.300">
    <property type="entry name" value="P-loop containing nucleotide triphosphate hydrolases"/>
    <property type="match status" value="1"/>
</dbReference>
<keyword evidence="3 5" id="KW-0067">ATP-binding</keyword>
<keyword evidence="5" id="KW-0963">Cytoplasm</keyword>
<evidence type="ECO:0000256" key="3">
    <source>
        <dbReference type="ARBA" id="ARBA00022840"/>
    </source>
</evidence>
<comment type="pathway">
    <text evidence="5">Cofactor biosynthesis; coenzyme A biosynthesis; CoA from (R)-pantothenate: step 5/5.</text>
</comment>
<dbReference type="CDD" id="cd02022">
    <property type="entry name" value="DPCK"/>
    <property type="match status" value="1"/>
</dbReference>
<organism evidence="7 8">
    <name type="scientific">Flavobacterium segetis</name>
    <dbReference type="NCBI Taxonomy" id="271157"/>
    <lineage>
        <taxon>Bacteria</taxon>
        <taxon>Pseudomonadati</taxon>
        <taxon>Bacteroidota</taxon>
        <taxon>Flavobacteriia</taxon>
        <taxon>Flavobacteriales</taxon>
        <taxon>Flavobacteriaceae</taxon>
        <taxon>Flavobacterium</taxon>
    </lineage>
</organism>
<protein>
    <recommendedName>
        <fullName evidence="5 6">Dephospho-CoA kinase</fullName>
        <ecNumber evidence="5 6">2.7.1.24</ecNumber>
    </recommendedName>
    <alternativeName>
        <fullName evidence="5">Dephosphocoenzyme A kinase</fullName>
    </alternativeName>
</protein>
<evidence type="ECO:0000256" key="5">
    <source>
        <dbReference type="HAMAP-Rule" id="MF_00376"/>
    </source>
</evidence>
<dbReference type="OrthoDB" id="9812943at2"/>
<dbReference type="InterPro" id="IPR001977">
    <property type="entry name" value="Depp_CoAkinase"/>
</dbReference>
<name>A0A1M5HS86_9FLAO</name>
<accession>A0A1M5HS86</accession>
<gene>
    <name evidence="5" type="primary">coaE</name>
    <name evidence="7" type="ORF">SAMN05444396_105279</name>
</gene>
<evidence type="ECO:0000256" key="1">
    <source>
        <dbReference type="ARBA" id="ARBA00009018"/>
    </source>
</evidence>
<keyword evidence="5 7" id="KW-0418">Kinase</keyword>
<keyword evidence="8" id="KW-1185">Reference proteome</keyword>
<dbReference type="InterPro" id="IPR027417">
    <property type="entry name" value="P-loop_NTPase"/>
</dbReference>
<dbReference type="RefSeq" id="WP_072991343.1">
    <property type="nucleotide sequence ID" value="NZ_FQWE01000005.1"/>
</dbReference>
<dbReference type="NCBIfam" id="TIGR00152">
    <property type="entry name" value="dephospho-CoA kinase"/>
    <property type="match status" value="1"/>
</dbReference>
<comment type="similarity">
    <text evidence="1 5">Belongs to the CoaE family.</text>
</comment>
<keyword evidence="2 5" id="KW-0547">Nucleotide-binding</keyword>
<dbReference type="PANTHER" id="PTHR10695">
    <property type="entry name" value="DEPHOSPHO-COA KINASE-RELATED"/>
    <property type="match status" value="1"/>
</dbReference>
<dbReference type="PROSITE" id="PS51219">
    <property type="entry name" value="DPCK"/>
    <property type="match status" value="1"/>
</dbReference>
<feature type="binding site" evidence="5">
    <location>
        <begin position="12"/>
        <end position="17"/>
    </location>
    <ligand>
        <name>ATP</name>
        <dbReference type="ChEBI" id="CHEBI:30616"/>
    </ligand>
</feature>
<dbReference type="AlphaFoldDB" id="A0A1M5HS86"/>
<reference evidence="8" key="1">
    <citation type="submission" date="2016-11" db="EMBL/GenBank/DDBJ databases">
        <authorList>
            <person name="Varghese N."/>
            <person name="Submissions S."/>
        </authorList>
    </citation>
    <scope>NUCLEOTIDE SEQUENCE [LARGE SCALE GENOMIC DNA]</scope>
    <source>
        <strain evidence="8">DSM 19741</strain>
    </source>
</reference>
<dbReference type="GO" id="GO:0005524">
    <property type="term" value="F:ATP binding"/>
    <property type="evidence" value="ECO:0007669"/>
    <property type="project" value="UniProtKB-UniRule"/>
</dbReference>
<comment type="function">
    <text evidence="5">Catalyzes the phosphorylation of the 3'-hydroxyl group of dephosphocoenzyme A to form coenzyme A.</text>
</comment>
<keyword evidence="5" id="KW-0808">Transferase</keyword>
<keyword evidence="4 5" id="KW-0173">Coenzyme A biosynthesis</keyword>
<evidence type="ECO:0000313" key="8">
    <source>
        <dbReference type="Proteomes" id="UP000184036"/>
    </source>
</evidence>
<dbReference type="PANTHER" id="PTHR10695:SF46">
    <property type="entry name" value="BIFUNCTIONAL COENZYME A SYNTHASE-RELATED"/>
    <property type="match status" value="1"/>
</dbReference>
<comment type="subcellular location">
    <subcellularLocation>
        <location evidence="5">Cytoplasm</location>
    </subcellularLocation>
</comment>
<dbReference type="EC" id="2.7.1.24" evidence="5 6"/>
<dbReference type="GO" id="GO:0004140">
    <property type="term" value="F:dephospho-CoA kinase activity"/>
    <property type="evidence" value="ECO:0007669"/>
    <property type="project" value="UniProtKB-UniRule"/>
</dbReference>
<evidence type="ECO:0000313" key="7">
    <source>
        <dbReference type="EMBL" id="SHG18712.1"/>
    </source>
</evidence>
<dbReference type="HAMAP" id="MF_00376">
    <property type="entry name" value="Dephospho_CoA_kinase"/>
    <property type="match status" value="1"/>
</dbReference>
<dbReference type="UniPathway" id="UPA00241">
    <property type="reaction ID" value="UER00356"/>
</dbReference>
<comment type="catalytic activity">
    <reaction evidence="5">
        <text>3'-dephospho-CoA + ATP = ADP + CoA + H(+)</text>
        <dbReference type="Rhea" id="RHEA:18245"/>
        <dbReference type="ChEBI" id="CHEBI:15378"/>
        <dbReference type="ChEBI" id="CHEBI:30616"/>
        <dbReference type="ChEBI" id="CHEBI:57287"/>
        <dbReference type="ChEBI" id="CHEBI:57328"/>
        <dbReference type="ChEBI" id="CHEBI:456216"/>
        <dbReference type="EC" id="2.7.1.24"/>
    </reaction>
</comment>
<dbReference type="Pfam" id="PF01121">
    <property type="entry name" value="CoaE"/>
    <property type="match status" value="1"/>
</dbReference>
<dbReference type="EMBL" id="FQWE01000005">
    <property type="protein sequence ID" value="SHG18712.1"/>
    <property type="molecule type" value="Genomic_DNA"/>
</dbReference>
<proteinExistence type="inferred from homology"/>
<evidence type="ECO:0000256" key="4">
    <source>
        <dbReference type="ARBA" id="ARBA00022993"/>
    </source>
</evidence>
<sequence length="198" mass="22652">MTKIIGLTGGIGSGKTTIANYLHSLGLQIYIADEEARKLMQTPEILTYIKNTFGATVFVNGKLAREKLAKIVFNEPKQLKKLNSIIHPAVKTHFKEWLSQNTAAEFIFYEAAILFESGNYKNCDYIITVTAPIETRIARVIARDKTDREEVLRRINAQWTDEERIAKSDFAIENCDLKIAKDQIDEILKILRIKQKHR</sequence>
<dbReference type="Proteomes" id="UP000184036">
    <property type="component" value="Unassembled WGS sequence"/>
</dbReference>
<dbReference type="STRING" id="271157.SAMN05444396_105279"/>
<evidence type="ECO:0000256" key="2">
    <source>
        <dbReference type="ARBA" id="ARBA00022741"/>
    </source>
</evidence>
<dbReference type="GO" id="GO:0005737">
    <property type="term" value="C:cytoplasm"/>
    <property type="evidence" value="ECO:0007669"/>
    <property type="project" value="UniProtKB-SubCell"/>
</dbReference>
<dbReference type="SUPFAM" id="SSF52540">
    <property type="entry name" value="P-loop containing nucleoside triphosphate hydrolases"/>
    <property type="match status" value="1"/>
</dbReference>
<evidence type="ECO:0000256" key="6">
    <source>
        <dbReference type="NCBIfam" id="TIGR00152"/>
    </source>
</evidence>
<dbReference type="GO" id="GO:0015937">
    <property type="term" value="P:coenzyme A biosynthetic process"/>
    <property type="evidence" value="ECO:0007669"/>
    <property type="project" value="UniProtKB-UniRule"/>
</dbReference>